<proteinExistence type="predicted"/>
<dbReference type="AlphaFoldDB" id="A0A517SBF7"/>
<keyword evidence="4" id="KW-1185">Reference proteome</keyword>
<accession>A0A517SBF7</accession>
<evidence type="ECO:0008006" key="5">
    <source>
        <dbReference type="Google" id="ProtNLM"/>
    </source>
</evidence>
<evidence type="ECO:0000256" key="2">
    <source>
        <dbReference type="SAM" id="SignalP"/>
    </source>
</evidence>
<evidence type="ECO:0000313" key="3">
    <source>
        <dbReference type="EMBL" id="QDT53470.1"/>
    </source>
</evidence>
<name>A0A517SBF7_9PLAN</name>
<protein>
    <recommendedName>
        <fullName evidence="5">Carboxypeptidase regulatory-like domain-containing protein</fullName>
    </recommendedName>
</protein>
<gene>
    <name evidence="3" type="ORF">Pan44_14870</name>
</gene>
<evidence type="ECO:0000313" key="4">
    <source>
        <dbReference type="Proteomes" id="UP000315700"/>
    </source>
</evidence>
<dbReference type="Proteomes" id="UP000315700">
    <property type="component" value="Chromosome"/>
</dbReference>
<reference evidence="3 4" key="1">
    <citation type="submission" date="2019-02" db="EMBL/GenBank/DDBJ databases">
        <title>Deep-cultivation of Planctomycetes and their phenomic and genomic characterization uncovers novel biology.</title>
        <authorList>
            <person name="Wiegand S."/>
            <person name="Jogler M."/>
            <person name="Boedeker C."/>
            <person name="Pinto D."/>
            <person name="Vollmers J."/>
            <person name="Rivas-Marin E."/>
            <person name="Kohn T."/>
            <person name="Peeters S.H."/>
            <person name="Heuer A."/>
            <person name="Rast P."/>
            <person name="Oberbeckmann S."/>
            <person name="Bunk B."/>
            <person name="Jeske O."/>
            <person name="Meyerdierks A."/>
            <person name="Storesund J.E."/>
            <person name="Kallscheuer N."/>
            <person name="Luecker S."/>
            <person name="Lage O.M."/>
            <person name="Pohl T."/>
            <person name="Merkel B.J."/>
            <person name="Hornburger P."/>
            <person name="Mueller R.-W."/>
            <person name="Bruemmer F."/>
            <person name="Labrenz M."/>
            <person name="Spormann A.M."/>
            <person name="Op den Camp H."/>
            <person name="Overmann J."/>
            <person name="Amann R."/>
            <person name="Jetten M.S.M."/>
            <person name="Mascher T."/>
            <person name="Medema M.H."/>
            <person name="Devos D.P."/>
            <person name="Kaster A.-K."/>
            <person name="Ovreas L."/>
            <person name="Rohde M."/>
            <person name="Galperin M.Y."/>
            <person name="Jogler C."/>
        </authorList>
    </citation>
    <scope>NUCLEOTIDE SEQUENCE [LARGE SCALE GENOMIC DNA]</scope>
    <source>
        <strain evidence="3 4">Pan44</strain>
    </source>
</reference>
<feature type="signal peptide" evidence="2">
    <location>
        <begin position="1"/>
        <end position="21"/>
    </location>
</feature>
<feature type="region of interest" description="Disordered" evidence="1">
    <location>
        <begin position="85"/>
        <end position="120"/>
    </location>
</feature>
<organism evidence="3 4">
    <name type="scientific">Caulifigura coniformis</name>
    <dbReference type="NCBI Taxonomy" id="2527983"/>
    <lineage>
        <taxon>Bacteria</taxon>
        <taxon>Pseudomonadati</taxon>
        <taxon>Planctomycetota</taxon>
        <taxon>Planctomycetia</taxon>
        <taxon>Planctomycetales</taxon>
        <taxon>Planctomycetaceae</taxon>
        <taxon>Caulifigura</taxon>
    </lineage>
</organism>
<keyword evidence="2" id="KW-0732">Signal</keyword>
<feature type="chain" id="PRO_5021948450" description="Carboxypeptidase regulatory-like domain-containing protein" evidence="2">
    <location>
        <begin position="22"/>
        <end position="150"/>
    </location>
</feature>
<dbReference type="InParanoid" id="A0A517SBF7"/>
<dbReference type="KEGG" id="ccos:Pan44_14870"/>
<dbReference type="OrthoDB" id="275291at2"/>
<dbReference type="EMBL" id="CP036271">
    <property type="protein sequence ID" value="QDT53470.1"/>
    <property type="molecule type" value="Genomic_DNA"/>
</dbReference>
<feature type="compositionally biased region" description="Acidic residues" evidence="1">
    <location>
        <begin position="94"/>
        <end position="106"/>
    </location>
</feature>
<sequence length="150" mass="15648" precursor="true">MTFKPCGSLAAAMTFLVLNLAGCGGPGDAPDLGQVTGTITMDGTPLSGVAVMFSPLDGRPAMGKTDAEGKYELNYIRSTKGTKLGKNKVQIGNTEEEDDPSAETGDDAGPAKKAAKSSKAVIPARYNTRSELEVDVKAGENVFDFQLESK</sequence>
<evidence type="ECO:0000256" key="1">
    <source>
        <dbReference type="SAM" id="MobiDB-lite"/>
    </source>
</evidence>
<dbReference type="RefSeq" id="WP_145028713.1">
    <property type="nucleotide sequence ID" value="NZ_CP036271.1"/>
</dbReference>